<accession>A0ABW3XKT5</accession>
<evidence type="ECO:0000313" key="2">
    <source>
        <dbReference type="Proteomes" id="UP001597058"/>
    </source>
</evidence>
<evidence type="ECO:0000313" key="1">
    <source>
        <dbReference type="EMBL" id="MFD1309770.1"/>
    </source>
</evidence>
<reference evidence="2" key="1">
    <citation type="journal article" date="2019" name="Int. J. Syst. Evol. Microbiol.">
        <title>The Global Catalogue of Microorganisms (GCM) 10K type strain sequencing project: providing services to taxonomists for standard genome sequencing and annotation.</title>
        <authorList>
            <consortium name="The Broad Institute Genomics Platform"/>
            <consortium name="The Broad Institute Genome Sequencing Center for Infectious Disease"/>
            <person name="Wu L."/>
            <person name="Ma J."/>
        </authorList>
    </citation>
    <scope>NUCLEOTIDE SEQUENCE [LARGE SCALE GENOMIC DNA]</scope>
    <source>
        <strain evidence="2">CGMCC 4.7020</strain>
    </source>
</reference>
<comment type="caution">
    <text evidence="1">The sequence shown here is derived from an EMBL/GenBank/DDBJ whole genome shotgun (WGS) entry which is preliminary data.</text>
</comment>
<dbReference type="Proteomes" id="UP001597058">
    <property type="component" value="Unassembled WGS sequence"/>
</dbReference>
<sequence>MTHTRVHVYITFANPHLVCDLCRKPAPRWHNNDKCGCTEECWLDPCNHNAEAVSVCPSWNPVDGCICLEVLGSVAHDPAPETAQR</sequence>
<proteinExistence type="predicted"/>
<gene>
    <name evidence="1" type="ORF">ACFQ5X_28410</name>
</gene>
<dbReference type="EMBL" id="JBHTMM010000041">
    <property type="protein sequence ID" value="MFD1309770.1"/>
    <property type="molecule type" value="Genomic_DNA"/>
</dbReference>
<dbReference type="RefSeq" id="WP_381329176.1">
    <property type="nucleotide sequence ID" value="NZ_JBHTMM010000041.1"/>
</dbReference>
<keyword evidence="2" id="KW-1185">Reference proteome</keyword>
<organism evidence="1 2">
    <name type="scientific">Streptomyces kaempferi</name>
    <dbReference type="NCBI Taxonomy" id="333725"/>
    <lineage>
        <taxon>Bacteria</taxon>
        <taxon>Bacillati</taxon>
        <taxon>Actinomycetota</taxon>
        <taxon>Actinomycetes</taxon>
        <taxon>Kitasatosporales</taxon>
        <taxon>Streptomycetaceae</taxon>
        <taxon>Streptomyces</taxon>
    </lineage>
</organism>
<protein>
    <submittedName>
        <fullName evidence="1">Uncharacterized protein</fullName>
    </submittedName>
</protein>
<name>A0ABW3XKT5_9ACTN</name>